<evidence type="ECO:0000256" key="4">
    <source>
        <dbReference type="ARBA" id="ARBA00023163"/>
    </source>
</evidence>
<keyword evidence="7" id="KW-1185">Reference proteome</keyword>
<dbReference type="CDD" id="cd01106">
    <property type="entry name" value="HTH_TipAL-Mta"/>
    <property type="match status" value="1"/>
</dbReference>
<protein>
    <submittedName>
        <fullName evidence="6">MerR family transcriptional regulator</fullName>
    </submittedName>
</protein>
<dbReference type="Gene3D" id="1.10.1660.10">
    <property type="match status" value="1"/>
</dbReference>
<dbReference type="InterPro" id="IPR009061">
    <property type="entry name" value="DNA-bd_dom_put_sf"/>
</dbReference>
<dbReference type="Pfam" id="PF13411">
    <property type="entry name" value="MerR_1"/>
    <property type="match status" value="1"/>
</dbReference>
<sequence>MLINELVKLSGVSARTLRYYDEIGLLKPSMVEQNGYRQYNQCDIDRLQQILFYRELDFKLEQIKALLEDKNFNVKEALINQQTLLEQKRNYLDGLLEAIEKTIQTMEGERTMTNEQKFEAFKNKLIEDNEQAYGQEIREKYGEEMVKDSNNKLRQMTEAQYEAVQQLEQQLFARLKEALASGDAATDIAMEVAELHKRWLSFYWAKYTKEAHAGLAQMYIYDERFTNYYDSRVGQGATQFLYDAIVAYSKL</sequence>
<evidence type="ECO:0000313" key="6">
    <source>
        <dbReference type="EMBL" id="MCH7322495.1"/>
    </source>
</evidence>
<proteinExistence type="predicted"/>
<evidence type="ECO:0000313" key="7">
    <source>
        <dbReference type="Proteomes" id="UP001316087"/>
    </source>
</evidence>
<dbReference type="SUPFAM" id="SSF46955">
    <property type="entry name" value="Putative DNA-binding domain"/>
    <property type="match status" value="1"/>
</dbReference>
<dbReference type="SUPFAM" id="SSF89082">
    <property type="entry name" value="Antibiotic binding domain of TipA-like multidrug resistance regulators"/>
    <property type="match status" value="1"/>
</dbReference>
<keyword evidence="4" id="KW-0804">Transcription</keyword>
<keyword evidence="2" id="KW-0238">DNA-binding</keyword>
<evidence type="ECO:0000256" key="2">
    <source>
        <dbReference type="ARBA" id="ARBA00023125"/>
    </source>
</evidence>
<keyword evidence="1" id="KW-0805">Transcription regulation</keyword>
<dbReference type="Proteomes" id="UP001316087">
    <property type="component" value="Unassembled WGS sequence"/>
</dbReference>
<comment type="caution">
    <text evidence="6">The sequence shown here is derived from an EMBL/GenBank/DDBJ whole genome shotgun (WGS) entry which is preliminary data.</text>
</comment>
<dbReference type="PROSITE" id="PS50937">
    <property type="entry name" value="HTH_MERR_2"/>
    <property type="match status" value="1"/>
</dbReference>
<dbReference type="PRINTS" id="PR00040">
    <property type="entry name" value="HTHMERR"/>
</dbReference>
<dbReference type="InterPro" id="IPR012925">
    <property type="entry name" value="TipAS_dom"/>
</dbReference>
<dbReference type="EMBL" id="JAKZFC010000003">
    <property type="protein sequence ID" value="MCH7322495.1"/>
    <property type="molecule type" value="Genomic_DNA"/>
</dbReference>
<evidence type="ECO:0000256" key="3">
    <source>
        <dbReference type="ARBA" id="ARBA00023159"/>
    </source>
</evidence>
<dbReference type="InterPro" id="IPR047057">
    <property type="entry name" value="MerR_fam"/>
</dbReference>
<accession>A0ABS9UEV6</accession>
<dbReference type="PANTHER" id="PTHR30204:SF90">
    <property type="entry name" value="HTH-TYPE TRANSCRIPTIONAL ACTIVATOR MTA"/>
    <property type="match status" value="1"/>
</dbReference>
<dbReference type="Pfam" id="PF07739">
    <property type="entry name" value="TipAS"/>
    <property type="match status" value="1"/>
</dbReference>
<evidence type="ECO:0000259" key="5">
    <source>
        <dbReference type="PROSITE" id="PS50937"/>
    </source>
</evidence>
<name>A0ABS9UEV6_9BACL</name>
<dbReference type="PANTHER" id="PTHR30204">
    <property type="entry name" value="REDOX-CYCLING DRUG-SENSING TRANSCRIPTIONAL ACTIVATOR SOXR"/>
    <property type="match status" value="1"/>
</dbReference>
<dbReference type="SMART" id="SM00422">
    <property type="entry name" value="HTH_MERR"/>
    <property type="match status" value="1"/>
</dbReference>
<keyword evidence="3" id="KW-0010">Activator</keyword>
<organism evidence="6 7">
    <name type="scientific">Solibacillus palustris</name>
    <dbReference type="NCBI Taxonomy" id="2908203"/>
    <lineage>
        <taxon>Bacteria</taxon>
        <taxon>Bacillati</taxon>
        <taxon>Bacillota</taxon>
        <taxon>Bacilli</taxon>
        <taxon>Bacillales</taxon>
        <taxon>Caryophanaceae</taxon>
        <taxon>Solibacillus</taxon>
    </lineage>
</organism>
<dbReference type="RefSeq" id="WP_241369545.1">
    <property type="nucleotide sequence ID" value="NZ_JAKZFC010000003.1"/>
</dbReference>
<dbReference type="Gene3D" id="1.10.490.50">
    <property type="entry name" value="Antibiotic binding domain of TipA-like multidrug resistance regulators"/>
    <property type="match status" value="1"/>
</dbReference>
<feature type="domain" description="HTH merR-type" evidence="5">
    <location>
        <begin position="1"/>
        <end position="69"/>
    </location>
</feature>
<reference evidence="6 7" key="1">
    <citation type="submission" date="2022-03" db="EMBL/GenBank/DDBJ databases">
        <authorList>
            <person name="Jo J.-H."/>
            <person name="Im W.-T."/>
        </authorList>
    </citation>
    <scope>NUCLEOTIDE SEQUENCE [LARGE SCALE GENOMIC DNA]</scope>
    <source>
        <strain evidence="6 7">MA9</strain>
    </source>
</reference>
<gene>
    <name evidence="6" type="ORF">LZ480_11385</name>
</gene>
<dbReference type="InterPro" id="IPR036244">
    <property type="entry name" value="TipA-like_antibiotic-bd"/>
</dbReference>
<evidence type="ECO:0000256" key="1">
    <source>
        <dbReference type="ARBA" id="ARBA00023015"/>
    </source>
</evidence>
<dbReference type="InterPro" id="IPR000551">
    <property type="entry name" value="MerR-type_HTH_dom"/>
</dbReference>